<evidence type="ECO:0000313" key="11">
    <source>
        <dbReference type="EMBL" id="CZR04926.1"/>
    </source>
</evidence>
<feature type="active site" description="Proton acceptor" evidence="7 8">
    <location>
        <position position="186"/>
    </location>
</feature>
<protein>
    <recommendedName>
        <fullName evidence="7">3-methyl-2-oxobutanoate hydroxymethyltransferase</fullName>
        <ecNumber evidence="7">2.1.2.11</ecNumber>
    </recommendedName>
    <alternativeName>
        <fullName evidence="7">Ketopantoate hydroxymethyltransferase</fullName>
        <shortName evidence="7">KPHMT</shortName>
    </alternativeName>
</protein>
<feature type="binding site" evidence="7 9">
    <location>
        <begin position="48"/>
        <end position="49"/>
    </location>
    <ligand>
        <name>3-methyl-2-oxobutanoate</name>
        <dbReference type="ChEBI" id="CHEBI:11851"/>
    </ligand>
</feature>
<reference evidence="11 13" key="1">
    <citation type="submission" date="2016-02" db="EMBL/GenBank/DDBJ databases">
        <authorList>
            <person name="Wen L."/>
            <person name="He K."/>
            <person name="Yang H."/>
        </authorList>
    </citation>
    <scope>NUCLEOTIDE SEQUENCE [LARGE SCALE GENOMIC DNA]</scope>
    <source>
        <strain evidence="11">Trichococcus_R210</strain>
    </source>
</reference>
<sequence length="279" mass="29922">MRIRVKKSVLTFRNAKQKNERLTMLTAYDYSTAQLIDAAGIDAVLVGDSLGMVMLGYEDTLSVTMEDMIHHTKAVARGVKEALVVSDLPFMSYQTSVYDAVVNAGRLIKEGRAQAVKLEGGLEVCPQIKAIVEASIPVMAHLGLTPQSVNAFGGFKVQGKDEEAARSLIEQAKAVEAAGAFAVVLECIPAKLAELITQSISIPTIGIGAGNGCDGQVLVYQDMLGLYSDFTPKFVKRYAEIGPQMQTAIGTYISEVKSGAFPAPEHTFALADAVIEKLY</sequence>
<comment type="catalytic activity">
    <reaction evidence="7">
        <text>(6R)-5,10-methylene-5,6,7,8-tetrahydrofolate + 3-methyl-2-oxobutanoate + H2O = 2-dehydropantoate + (6S)-5,6,7,8-tetrahydrofolate</text>
        <dbReference type="Rhea" id="RHEA:11824"/>
        <dbReference type="ChEBI" id="CHEBI:11561"/>
        <dbReference type="ChEBI" id="CHEBI:11851"/>
        <dbReference type="ChEBI" id="CHEBI:15377"/>
        <dbReference type="ChEBI" id="CHEBI:15636"/>
        <dbReference type="ChEBI" id="CHEBI:57453"/>
        <dbReference type="EC" id="2.1.2.11"/>
    </reaction>
</comment>
<dbReference type="InterPro" id="IPR003700">
    <property type="entry name" value="Pantoate_hydroxy_MeTrfase"/>
</dbReference>
<keyword evidence="4 7" id="KW-0566">Pantothenate biosynthesis</keyword>
<dbReference type="AlphaFoldDB" id="A0A143Z3V0"/>
<name>A0A143Z3V0_9LACT</name>
<dbReference type="GO" id="GO:0015940">
    <property type="term" value="P:pantothenate biosynthetic process"/>
    <property type="evidence" value="ECO:0007669"/>
    <property type="project" value="UniProtKB-UniRule"/>
</dbReference>
<proteinExistence type="inferred from homology"/>
<feature type="binding site" evidence="7 9">
    <location>
        <position position="117"/>
    </location>
    <ligand>
        <name>3-methyl-2-oxobutanoate</name>
        <dbReference type="ChEBI" id="CHEBI:11851"/>
    </ligand>
</feature>
<evidence type="ECO:0000256" key="10">
    <source>
        <dbReference type="PIRSR" id="PIRSR000388-3"/>
    </source>
</evidence>
<dbReference type="InterPro" id="IPR040442">
    <property type="entry name" value="Pyrv_kinase-like_dom_sf"/>
</dbReference>
<organism evidence="11 13">
    <name type="scientific">Trichococcus ilyis</name>
    <dbReference type="NCBI Taxonomy" id="640938"/>
    <lineage>
        <taxon>Bacteria</taxon>
        <taxon>Bacillati</taxon>
        <taxon>Bacillota</taxon>
        <taxon>Bacilli</taxon>
        <taxon>Lactobacillales</taxon>
        <taxon>Carnobacteriaceae</taxon>
        <taxon>Trichococcus</taxon>
    </lineage>
</organism>
<dbReference type="GO" id="GO:0008168">
    <property type="term" value="F:methyltransferase activity"/>
    <property type="evidence" value="ECO:0007669"/>
    <property type="project" value="UniProtKB-KW"/>
</dbReference>
<dbReference type="GO" id="GO:0032259">
    <property type="term" value="P:methylation"/>
    <property type="evidence" value="ECO:0007669"/>
    <property type="project" value="UniProtKB-KW"/>
</dbReference>
<dbReference type="PIRSF" id="PIRSF000388">
    <property type="entry name" value="Pantoate_hydroxy_MeTrfase"/>
    <property type="match status" value="1"/>
</dbReference>
<dbReference type="NCBIfam" id="TIGR00222">
    <property type="entry name" value="panB"/>
    <property type="match status" value="1"/>
</dbReference>
<dbReference type="GO" id="GO:0003864">
    <property type="term" value="F:3-methyl-2-oxobutanoate hydroxymethyltransferase activity"/>
    <property type="evidence" value="ECO:0007669"/>
    <property type="project" value="UniProtKB-UniRule"/>
</dbReference>
<accession>A0A143Z3V0</accession>
<evidence type="ECO:0000313" key="13">
    <source>
        <dbReference type="Proteomes" id="UP000076878"/>
    </source>
</evidence>
<comment type="subcellular location">
    <subcellularLocation>
        <location evidence="7">Cytoplasm</location>
    </subcellularLocation>
</comment>
<dbReference type="EC" id="2.1.2.11" evidence="7"/>
<comment type="function">
    <text evidence="6 7">Catalyzes the reversible reaction in which hydroxymethyl group from 5,10-methylenetetrahydrofolate is transferred onto alpha-ketoisovalerate to form ketopantoate.</text>
</comment>
<evidence type="ECO:0000256" key="6">
    <source>
        <dbReference type="ARBA" id="ARBA00056497"/>
    </source>
</evidence>
<dbReference type="SUPFAM" id="SSF51621">
    <property type="entry name" value="Phosphoenolpyruvate/pyruvate domain"/>
    <property type="match status" value="1"/>
</dbReference>
<dbReference type="RefSeq" id="WP_423229060.1">
    <property type="nucleotide sequence ID" value="NZ_FNYT01000014.1"/>
</dbReference>
<comment type="cofactor">
    <cofactor evidence="7 10">
        <name>Mg(2+)</name>
        <dbReference type="ChEBI" id="CHEBI:18420"/>
    </cofactor>
    <text evidence="7 10">Binds 1 Mg(2+) ion per subunit.</text>
</comment>
<dbReference type="HAMAP" id="MF_00156">
    <property type="entry name" value="PanB"/>
    <property type="match status" value="1"/>
</dbReference>
<keyword evidence="7 10" id="KW-0460">Magnesium</keyword>
<keyword evidence="5 7" id="KW-0808">Transferase</keyword>
<evidence type="ECO:0000256" key="1">
    <source>
        <dbReference type="ARBA" id="ARBA00005033"/>
    </source>
</evidence>
<feature type="binding site" evidence="7 10">
    <location>
        <position position="119"/>
    </location>
    <ligand>
        <name>Mg(2+)</name>
        <dbReference type="ChEBI" id="CHEBI:18420"/>
    </ligand>
</feature>
<dbReference type="EMBL" id="FNYT01000014">
    <property type="protein sequence ID" value="SEJ45247.1"/>
    <property type="molecule type" value="Genomic_DNA"/>
</dbReference>
<gene>
    <name evidence="7" type="primary">panB</name>
    <name evidence="12" type="ORF">SAMN05216375_11432</name>
    <name evidence="11" type="ORF">TR210_2169</name>
</gene>
<dbReference type="Pfam" id="PF02548">
    <property type="entry name" value="Pantoate_transf"/>
    <property type="match status" value="1"/>
</dbReference>
<dbReference type="Proteomes" id="UP000076878">
    <property type="component" value="Unassembled WGS sequence"/>
</dbReference>
<evidence type="ECO:0000313" key="12">
    <source>
        <dbReference type="EMBL" id="SEJ45247.1"/>
    </source>
</evidence>
<dbReference type="Proteomes" id="UP000199280">
    <property type="component" value="Unassembled WGS sequence"/>
</dbReference>
<keyword evidence="7" id="KW-0963">Cytoplasm</keyword>
<evidence type="ECO:0000256" key="9">
    <source>
        <dbReference type="PIRSR" id="PIRSR000388-2"/>
    </source>
</evidence>
<evidence type="ECO:0000256" key="3">
    <source>
        <dbReference type="ARBA" id="ARBA00011424"/>
    </source>
</evidence>
<dbReference type="PANTHER" id="PTHR20881">
    <property type="entry name" value="3-METHYL-2-OXOBUTANOATE HYDROXYMETHYLTRANSFERASE"/>
    <property type="match status" value="1"/>
</dbReference>
<dbReference type="NCBIfam" id="NF001452">
    <property type="entry name" value="PRK00311.1"/>
    <property type="match status" value="1"/>
</dbReference>
<feature type="binding site" evidence="7 9">
    <location>
        <position position="87"/>
    </location>
    <ligand>
        <name>3-methyl-2-oxobutanoate</name>
        <dbReference type="ChEBI" id="CHEBI:11851"/>
    </ligand>
</feature>
<evidence type="ECO:0000313" key="14">
    <source>
        <dbReference type="Proteomes" id="UP000199280"/>
    </source>
</evidence>
<dbReference type="UniPathway" id="UPA00028">
    <property type="reaction ID" value="UER00003"/>
</dbReference>
<evidence type="ECO:0000256" key="4">
    <source>
        <dbReference type="ARBA" id="ARBA00022655"/>
    </source>
</evidence>
<dbReference type="FunFam" id="3.20.20.60:FF:000003">
    <property type="entry name" value="3-methyl-2-oxobutanoate hydroxymethyltransferase"/>
    <property type="match status" value="1"/>
</dbReference>
<evidence type="ECO:0000256" key="2">
    <source>
        <dbReference type="ARBA" id="ARBA00008676"/>
    </source>
</evidence>
<dbReference type="Gene3D" id="3.20.20.60">
    <property type="entry name" value="Phosphoenolpyruvate-binding domains"/>
    <property type="match status" value="1"/>
</dbReference>
<keyword evidence="7 10" id="KW-0479">Metal-binding</keyword>
<dbReference type="PANTHER" id="PTHR20881:SF0">
    <property type="entry name" value="3-METHYL-2-OXOBUTANOATE HYDROXYMETHYLTRANSFERASE"/>
    <property type="match status" value="1"/>
</dbReference>
<dbReference type="CDD" id="cd06557">
    <property type="entry name" value="KPHMT-like"/>
    <property type="match status" value="1"/>
</dbReference>
<feature type="binding site" evidence="7 10">
    <location>
        <position position="87"/>
    </location>
    <ligand>
        <name>Mg(2+)</name>
        <dbReference type="ChEBI" id="CHEBI:18420"/>
    </ligand>
</feature>
<comment type="subunit">
    <text evidence="3 7">Homodecamer; pentamer of dimers.</text>
</comment>
<keyword evidence="14" id="KW-1185">Reference proteome</keyword>
<feature type="binding site" evidence="7 10">
    <location>
        <position position="48"/>
    </location>
    <ligand>
        <name>Mg(2+)</name>
        <dbReference type="ChEBI" id="CHEBI:18420"/>
    </ligand>
</feature>
<evidence type="ECO:0000256" key="5">
    <source>
        <dbReference type="ARBA" id="ARBA00022679"/>
    </source>
</evidence>
<dbReference type="STRING" id="640938.TR210_2169"/>
<comment type="similarity">
    <text evidence="2 7">Belongs to the PanB family.</text>
</comment>
<dbReference type="InterPro" id="IPR015813">
    <property type="entry name" value="Pyrv/PenolPyrv_kinase-like_dom"/>
</dbReference>
<reference evidence="12 14" key="2">
    <citation type="submission" date="2016-10" db="EMBL/GenBank/DDBJ databases">
        <authorList>
            <person name="Varghese N."/>
            <person name="Submissions S."/>
        </authorList>
    </citation>
    <scope>NUCLEOTIDE SEQUENCE [LARGE SCALE GENOMIC DNA]</scope>
    <source>
        <strain evidence="12 14">DSM 22150</strain>
    </source>
</reference>
<keyword evidence="11" id="KW-0489">Methyltransferase</keyword>
<dbReference type="GO" id="GO:0000287">
    <property type="term" value="F:magnesium ion binding"/>
    <property type="evidence" value="ECO:0007669"/>
    <property type="project" value="TreeGrafter"/>
</dbReference>
<dbReference type="EMBL" id="FJNB01000017">
    <property type="protein sequence ID" value="CZR04926.1"/>
    <property type="molecule type" value="Genomic_DNA"/>
</dbReference>
<evidence type="ECO:0000256" key="8">
    <source>
        <dbReference type="PIRSR" id="PIRSR000388-1"/>
    </source>
</evidence>
<dbReference type="GO" id="GO:0005737">
    <property type="term" value="C:cytoplasm"/>
    <property type="evidence" value="ECO:0007669"/>
    <property type="project" value="UniProtKB-SubCell"/>
</dbReference>
<comment type="pathway">
    <text evidence="1 7">Cofactor biosynthesis; (R)-pantothenate biosynthesis; (R)-pantoate from 3-methyl-2-oxobutanoate: step 1/2.</text>
</comment>
<evidence type="ECO:0000256" key="7">
    <source>
        <dbReference type="HAMAP-Rule" id="MF_00156"/>
    </source>
</evidence>